<dbReference type="EMBL" id="CZAE01000003">
    <property type="protein sequence ID" value="CUO72548.1"/>
    <property type="molecule type" value="Genomic_DNA"/>
</dbReference>
<reference evidence="3" key="2">
    <citation type="submission" date="2019-11" db="EMBL/GenBank/DDBJ databases">
        <authorList>
            <person name="Feng L."/>
        </authorList>
    </citation>
    <scope>NUCLEOTIDE SEQUENCE</scope>
    <source>
        <strain evidence="3">BfaecisLFYP10</strain>
    </source>
</reference>
<proteinExistence type="predicted"/>
<accession>A0A6N2X142</accession>
<reference evidence="2 4" key="1">
    <citation type="submission" date="2015-09" db="EMBL/GenBank/DDBJ databases">
        <authorList>
            <consortium name="Pathogen Informatics"/>
        </authorList>
    </citation>
    <scope>NUCLEOTIDE SEQUENCE [LARGE SCALE GENOMIC DNA]</scope>
    <source>
        <strain evidence="2 4">2789STDY5834846</strain>
    </source>
</reference>
<gene>
    <name evidence="3" type="ORF">BFLFYP10_03720</name>
    <name evidence="2" type="ORF">ERS852461_00944</name>
</gene>
<evidence type="ECO:0000313" key="4">
    <source>
        <dbReference type="Proteomes" id="UP000095606"/>
    </source>
</evidence>
<name>A0A174HHC8_9BACE</name>
<feature type="transmembrane region" description="Helical" evidence="1">
    <location>
        <begin position="6"/>
        <end position="24"/>
    </location>
</feature>
<dbReference type="EMBL" id="CACRSZ010000083">
    <property type="protein sequence ID" value="VYT47813.1"/>
    <property type="molecule type" value="Genomic_DNA"/>
</dbReference>
<dbReference type="AlphaFoldDB" id="A0A174HHC8"/>
<protein>
    <submittedName>
        <fullName evidence="2">Uncharacterized protein</fullName>
    </submittedName>
</protein>
<evidence type="ECO:0000313" key="2">
    <source>
        <dbReference type="EMBL" id="CUO72548.1"/>
    </source>
</evidence>
<organism evidence="2 4">
    <name type="scientific">Bacteroides faecis</name>
    <dbReference type="NCBI Taxonomy" id="674529"/>
    <lineage>
        <taxon>Bacteria</taxon>
        <taxon>Pseudomonadati</taxon>
        <taxon>Bacteroidota</taxon>
        <taxon>Bacteroidia</taxon>
        <taxon>Bacteroidales</taxon>
        <taxon>Bacteroidaceae</taxon>
        <taxon>Bacteroides</taxon>
    </lineage>
</organism>
<keyword evidence="1" id="KW-0812">Transmembrane</keyword>
<evidence type="ECO:0000313" key="3">
    <source>
        <dbReference type="EMBL" id="VYT47813.1"/>
    </source>
</evidence>
<keyword evidence="1" id="KW-1133">Transmembrane helix</keyword>
<evidence type="ECO:0000256" key="1">
    <source>
        <dbReference type="SAM" id="Phobius"/>
    </source>
</evidence>
<accession>A0A174HHC8</accession>
<dbReference type="Proteomes" id="UP000095606">
    <property type="component" value="Unassembled WGS sequence"/>
</dbReference>
<sequence length="50" mass="6008">MSCILLLYFHVFSNPVFVFLVYKWKIVELQKEFFERRKLEVASLGIAKLN</sequence>
<keyword evidence="1" id="KW-0472">Membrane</keyword>